<dbReference type="Gene3D" id="3.30.420.10">
    <property type="entry name" value="Ribonuclease H-like superfamily/Ribonuclease H"/>
    <property type="match status" value="1"/>
</dbReference>
<dbReference type="EMBL" id="BMAU01021068">
    <property type="protein sequence ID" value="GFX89190.1"/>
    <property type="molecule type" value="Genomic_DNA"/>
</dbReference>
<dbReference type="GO" id="GO:0003676">
    <property type="term" value="F:nucleic acid binding"/>
    <property type="evidence" value="ECO:0007669"/>
    <property type="project" value="InterPro"/>
</dbReference>
<feature type="domain" description="Integrase catalytic" evidence="1">
    <location>
        <begin position="31"/>
        <end position="201"/>
    </location>
</feature>
<protein>
    <submittedName>
        <fullName evidence="2">Retrovirus-related Pol polyprotein from transposon 412</fullName>
    </submittedName>
</protein>
<evidence type="ECO:0000313" key="3">
    <source>
        <dbReference type="Proteomes" id="UP000887159"/>
    </source>
</evidence>
<dbReference type="PANTHER" id="PTHR38681:SF1">
    <property type="entry name" value="RETROVIRUS-RELATED POL POLYPROTEIN FROM TRANSPOSON 412-LIKE PROTEIN"/>
    <property type="match status" value="1"/>
</dbReference>
<gene>
    <name evidence="2" type="primary">POL</name>
    <name evidence="2" type="ORF">TNCV_20861</name>
</gene>
<dbReference type="GO" id="GO:0015074">
    <property type="term" value="P:DNA integration"/>
    <property type="evidence" value="ECO:0007669"/>
    <property type="project" value="InterPro"/>
</dbReference>
<organism evidence="2 3">
    <name type="scientific">Trichonephila clavipes</name>
    <name type="common">Golden silk orbweaver</name>
    <name type="synonym">Nephila clavipes</name>
    <dbReference type="NCBI Taxonomy" id="2585209"/>
    <lineage>
        <taxon>Eukaryota</taxon>
        <taxon>Metazoa</taxon>
        <taxon>Ecdysozoa</taxon>
        <taxon>Arthropoda</taxon>
        <taxon>Chelicerata</taxon>
        <taxon>Arachnida</taxon>
        <taxon>Araneae</taxon>
        <taxon>Araneomorphae</taxon>
        <taxon>Entelegynae</taxon>
        <taxon>Araneoidea</taxon>
        <taxon>Nephilidae</taxon>
        <taxon>Trichonephila</taxon>
    </lineage>
</organism>
<keyword evidence="3" id="KW-1185">Reference proteome</keyword>
<dbReference type="PROSITE" id="PS50994">
    <property type="entry name" value="INTEGRASE"/>
    <property type="match status" value="1"/>
</dbReference>
<proteinExistence type="predicted"/>
<dbReference type="PANTHER" id="PTHR38681">
    <property type="entry name" value="RETROVIRUS-RELATED POL POLYPROTEIN FROM TRANSPOSON 412-LIKE PROTEIN-RELATED"/>
    <property type="match status" value="1"/>
</dbReference>
<dbReference type="InterPro" id="IPR001584">
    <property type="entry name" value="Integrase_cat-core"/>
</dbReference>
<comment type="caution">
    <text evidence="2">The sequence shown here is derived from an EMBL/GenBank/DDBJ whole genome shotgun (WGS) entry which is preliminary data.</text>
</comment>
<dbReference type="Proteomes" id="UP000887159">
    <property type="component" value="Unassembled WGS sequence"/>
</dbReference>
<evidence type="ECO:0000259" key="1">
    <source>
        <dbReference type="PROSITE" id="PS50994"/>
    </source>
</evidence>
<dbReference type="FunFam" id="3.30.420.10:FF:000032">
    <property type="entry name" value="Retrovirus-related Pol polyprotein from transposon 297-like Protein"/>
    <property type="match status" value="1"/>
</dbReference>
<name>A0A8X6REY9_TRICX</name>
<evidence type="ECO:0000313" key="2">
    <source>
        <dbReference type="EMBL" id="GFX89190.1"/>
    </source>
</evidence>
<reference evidence="2" key="1">
    <citation type="submission" date="2020-08" db="EMBL/GenBank/DDBJ databases">
        <title>Multicomponent nature underlies the extraordinary mechanical properties of spider dragline silk.</title>
        <authorList>
            <person name="Kono N."/>
            <person name="Nakamura H."/>
            <person name="Mori M."/>
            <person name="Yoshida Y."/>
            <person name="Ohtoshi R."/>
            <person name="Malay A.D."/>
            <person name="Moran D.A.P."/>
            <person name="Tomita M."/>
            <person name="Numata K."/>
            <person name="Arakawa K."/>
        </authorList>
    </citation>
    <scope>NUCLEOTIDE SEQUENCE</scope>
</reference>
<sequence length="391" mass="44152">MYEKQIKTWVRGCDKCQRSKVQRHTKSPLGTFSTPDARFSHIHIDIVGPLPPSDGFQYLLTMIDRFSRWPEAVPIPDTTAKTISRAIFHHWIARFGCPSLITTDQGSQMRSSLFAEFTRILGTDRVKTTAYHPISNGLVERFHRHLKASIKAHESSRWTDVLPIVLLGIRSAVKEDLKASCAELVYGTTLRLPSDMLNVSIIPPCDEEFITSLRNIMRHLNPVATSTHGHSAHFVHPALSSCTHVFLRIDKVSPPLTQPYTGPHEVIARTDKTLQIIINSKPSWVSIDRVKPAFVSQDFDFPRAPKINTALKDITTSPKTVSRVKNNFLVPANAYHLLLQPELDLADSHWGDTPVVNPPNGDRLIMIVCHLRVATQKMSQDECMKSRKWSH</sequence>
<dbReference type="InterPro" id="IPR012337">
    <property type="entry name" value="RNaseH-like_sf"/>
</dbReference>
<dbReference type="Pfam" id="PF00665">
    <property type="entry name" value="rve"/>
    <property type="match status" value="1"/>
</dbReference>
<accession>A0A8X6REY9</accession>
<dbReference type="SUPFAM" id="SSF53098">
    <property type="entry name" value="Ribonuclease H-like"/>
    <property type="match status" value="1"/>
</dbReference>
<dbReference type="AlphaFoldDB" id="A0A8X6REY9"/>
<dbReference type="InterPro" id="IPR036397">
    <property type="entry name" value="RNaseH_sf"/>
</dbReference>